<keyword evidence="1" id="KW-0472">Membrane</keyword>
<evidence type="ECO:0000313" key="2">
    <source>
        <dbReference type="EMBL" id="OBJ42486.1"/>
    </source>
</evidence>
<feature type="transmembrane region" description="Helical" evidence="1">
    <location>
        <begin position="77"/>
        <end position="100"/>
    </location>
</feature>
<name>A0A1A3H4D2_MYCMU</name>
<keyword evidence="1" id="KW-1133">Transmembrane helix</keyword>
<feature type="transmembrane region" description="Helical" evidence="1">
    <location>
        <begin position="41"/>
        <end position="65"/>
    </location>
</feature>
<proteinExistence type="predicted"/>
<gene>
    <name evidence="2" type="ORF">A5630_20805</name>
</gene>
<dbReference type="EMBL" id="LZLC01000100">
    <property type="protein sequence ID" value="OBJ42486.1"/>
    <property type="molecule type" value="Genomic_DNA"/>
</dbReference>
<accession>A0A1A3H4D2</accession>
<feature type="transmembrane region" description="Helical" evidence="1">
    <location>
        <begin position="120"/>
        <end position="142"/>
    </location>
</feature>
<sequence>MYVFVVVFIAGFVLVAGFVPPPTPMTSAAEIKQNFVDNDMAIRIGMCICVLASALLLPWGGAIAAALRTVRGGSTLAYTWISANAILCVLFIYPCLWWAVAAFRSDSSADVVRGFNDMAWLGFMGIIPTAMIQCAVLMIAAFAGDSPQHLYPRWFGYFQLWCLLAFVPDLVTYCFKRGPLAWNGVITFWFVVSIAIVWLVVTGHMTARAVKRQLNSQDAQPRAAHRSV</sequence>
<evidence type="ECO:0008006" key="4">
    <source>
        <dbReference type="Google" id="ProtNLM"/>
    </source>
</evidence>
<feature type="transmembrane region" description="Helical" evidence="1">
    <location>
        <begin position="181"/>
        <end position="201"/>
    </location>
</feature>
<comment type="caution">
    <text evidence="2">The sequence shown here is derived from an EMBL/GenBank/DDBJ whole genome shotgun (WGS) entry which is preliminary data.</text>
</comment>
<dbReference type="Proteomes" id="UP000093898">
    <property type="component" value="Unassembled WGS sequence"/>
</dbReference>
<evidence type="ECO:0000313" key="3">
    <source>
        <dbReference type="Proteomes" id="UP000093898"/>
    </source>
</evidence>
<protein>
    <recommendedName>
        <fullName evidence="4">DUF4328 domain-containing protein</fullName>
    </recommendedName>
</protein>
<organism evidence="2 3">
    <name type="scientific">Mycolicibacterium mucogenicum</name>
    <name type="common">Mycobacterium mucogenicum</name>
    <dbReference type="NCBI Taxonomy" id="56689"/>
    <lineage>
        <taxon>Bacteria</taxon>
        <taxon>Bacillati</taxon>
        <taxon>Actinomycetota</taxon>
        <taxon>Actinomycetes</taxon>
        <taxon>Mycobacteriales</taxon>
        <taxon>Mycobacteriaceae</taxon>
        <taxon>Mycolicibacterium</taxon>
    </lineage>
</organism>
<feature type="transmembrane region" description="Helical" evidence="1">
    <location>
        <begin position="154"/>
        <end position="175"/>
    </location>
</feature>
<keyword evidence="1" id="KW-0812">Transmembrane</keyword>
<evidence type="ECO:0000256" key="1">
    <source>
        <dbReference type="SAM" id="Phobius"/>
    </source>
</evidence>
<dbReference type="AlphaFoldDB" id="A0A1A3H4D2"/>
<reference evidence="2 3" key="1">
    <citation type="submission" date="2016-06" db="EMBL/GenBank/DDBJ databases">
        <authorList>
            <person name="Kjaerup R.B."/>
            <person name="Dalgaard T.S."/>
            <person name="Juul-Madsen H.R."/>
        </authorList>
    </citation>
    <scope>NUCLEOTIDE SEQUENCE [LARGE SCALE GENOMIC DNA]</scope>
    <source>
        <strain evidence="2 3">1127319.6</strain>
    </source>
</reference>